<reference evidence="7" key="1">
    <citation type="submission" date="2025-08" db="UniProtKB">
        <authorList>
            <consortium name="RefSeq"/>
        </authorList>
    </citation>
    <scope>IDENTIFICATION</scope>
</reference>
<evidence type="ECO:0000256" key="5">
    <source>
        <dbReference type="SAM" id="Phobius"/>
    </source>
</evidence>
<dbReference type="InterPro" id="IPR050579">
    <property type="entry name" value="PMP-22/EMP/MP20-like"/>
</dbReference>
<dbReference type="Pfam" id="PF00822">
    <property type="entry name" value="PMP22_Claudin"/>
    <property type="match status" value="1"/>
</dbReference>
<dbReference type="InterPro" id="IPR004031">
    <property type="entry name" value="PMP22/EMP/MP20/Claudin"/>
</dbReference>
<sequence length="163" mass="17758">MAILNIVTCVLICVGIGFAILSTVGNYWLVLSLSFYSMHSGLWSVCNNNYCADMTNVSDIINVTRAFMIIGCVSYSVAFVSSFLIYAKKIKNHKISGALLCATAIFLAIGLSTFTNEANNSYINISGFNIAKSFSWSYIIGWCSFAISVISAVICFAMKVETE</sequence>
<proteinExistence type="predicted"/>
<organism evidence="6 7">
    <name type="scientific">Hydra vulgaris</name>
    <name type="common">Hydra</name>
    <name type="synonym">Hydra attenuata</name>
    <dbReference type="NCBI Taxonomy" id="6087"/>
    <lineage>
        <taxon>Eukaryota</taxon>
        <taxon>Metazoa</taxon>
        <taxon>Cnidaria</taxon>
        <taxon>Hydrozoa</taxon>
        <taxon>Hydroidolina</taxon>
        <taxon>Anthoathecata</taxon>
        <taxon>Aplanulata</taxon>
        <taxon>Hydridae</taxon>
        <taxon>Hydra</taxon>
    </lineage>
</organism>
<protein>
    <submittedName>
        <fullName evidence="7">Lens fiber membrane intrinsic protein-like isoform X1</fullName>
    </submittedName>
</protein>
<feature type="transmembrane region" description="Helical" evidence="5">
    <location>
        <begin position="98"/>
        <end position="115"/>
    </location>
</feature>
<dbReference type="Gene3D" id="1.20.140.150">
    <property type="match status" value="1"/>
</dbReference>
<feature type="transmembrane region" description="Helical" evidence="5">
    <location>
        <begin position="66"/>
        <end position="86"/>
    </location>
</feature>
<gene>
    <name evidence="7" type="primary">LOC136090623</name>
</gene>
<accession>A0ABM4DGD9</accession>
<dbReference type="RefSeq" id="XP_065673495.1">
    <property type="nucleotide sequence ID" value="XM_065817423.1"/>
</dbReference>
<keyword evidence="4 5" id="KW-0472">Membrane</keyword>
<dbReference type="GeneID" id="136090623"/>
<evidence type="ECO:0000256" key="4">
    <source>
        <dbReference type="ARBA" id="ARBA00023136"/>
    </source>
</evidence>
<evidence type="ECO:0000256" key="1">
    <source>
        <dbReference type="ARBA" id="ARBA00004141"/>
    </source>
</evidence>
<comment type="subcellular location">
    <subcellularLocation>
        <location evidence="1">Membrane</location>
        <topology evidence="1">Multi-pass membrane protein</topology>
    </subcellularLocation>
</comment>
<evidence type="ECO:0000256" key="3">
    <source>
        <dbReference type="ARBA" id="ARBA00022989"/>
    </source>
</evidence>
<evidence type="ECO:0000256" key="2">
    <source>
        <dbReference type="ARBA" id="ARBA00022692"/>
    </source>
</evidence>
<evidence type="ECO:0000313" key="6">
    <source>
        <dbReference type="Proteomes" id="UP001652625"/>
    </source>
</evidence>
<keyword evidence="6" id="KW-1185">Reference proteome</keyword>
<feature type="transmembrane region" description="Helical" evidence="5">
    <location>
        <begin position="135"/>
        <end position="158"/>
    </location>
</feature>
<dbReference type="PANTHER" id="PTHR10671">
    <property type="entry name" value="EPITHELIAL MEMBRANE PROTEIN-RELATED"/>
    <property type="match status" value="1"/>
</dbReference>
<evidence type="ECO:0000313" key="7">
    <source>
        <dbReference type="RefSeq" id="XP_065673495.1"/>
    </source>
</evidence>
<dbReference type="PANTHER" id="PTHR10671:SF108">
    <property type="entry name" value="CLAUDIN FAMILY PROTEIN-RELATED"/>
    <property type="match status" value="1"/>
</dbReference>
<name>A0ABM4DGD9_HYDVU</name>
<keyword evidence="2 5" id="KW-0812">Transmembrane</keyword>
<dbReference type="Proteomes" id="UP001652625">
    <property type="component" value="Chromosome 14"/>
</dbReference>
<keyword evidence="3 5" id="KW-1133">Transmembrane helix</keyword>
<feature type="transmembrane region" description="Helical" evidence="5">
    <location>
        <begin position="7"/>
        <end position="29"/>
    </location>
</feature>